<evidence type="ECO:0000256" key="4">
    <source>
        <dbReference type="ARBA" id="ARBA00022989"/>
    </source>
</evidence>
<dbReference type="Pfam" id="PF02588">
    <property type="entry name" value="YitT_membrane"/>
    <property type="match status" value="1"/>
</dbReference>
<gene>
    <name evidence="8" type="ORF">IV88_GL000038</name>
</gene>
<keyword evidence="5 6" id="KW-0472">Membrane</keyword>
<dbReference type="GO" id="GO:0005886">
    <property type="term" value="C:plasma membrane"/>
    <property type="evidence" value="ECO:0007669"/>
    <property type="project" value="UniProtKB-SubCell"/>
</dbReference>
<evidence type="ECO:0000256" key="3">
    <source>
        <dbReference type="ARBA" id="ARBA00022692"/>
    </source>
</evidence>
<dbReference type="InterPro" id="IPR015867">
    <property type="entry name" value="N-reg_PII/ATP_PRibTrfase_C"/>
</dbReference>
<dbReference type="PANTHER" id="PTHR33545">
    <property type="entry name" value="UPF0750 MEMBRANE PROTEIN YITT-RELATED"/>
    <property type="match status" value="1"/>
</dbReference>
<dbReference type="AlphaFoldDB" id="A0A0R2NQF3"/>
<keyword evidence="3 6" id="KW-0812">Transmembrane</keyword>
<sequence length="292" mass="32136">MDRQFKKIAKRHQYAARASTAFMYAILVSIAMNFFWTPGKIYASGITGLAQVVSTVAGRYFGVTVSVALMLFSLNVPLFLLAWKSIGHRFTVFTILSVGLASIMIKVLHPITLSTDPIICAIFGGAVNGYGTGLALKNGISTGGLDILGITILRRTGRSIGSINIAFNIFIVVAAGFLYGWPYAFYSTIGLIVNARVMDMTYTRQQKMQVMIITDRPKSVIDSVQNNIRRGITIVHGAEGAYNHNEKTILFTIISRYEMPELEMAMKVADPKAFVSITDTIKILGHFYEPTL</sequence>
<dbReference type="CDD" id="cd16380">
    <property type="entry name" value="YitT_C"/>
    <property type="match status" value="1"/>
</dbReference>
<name>A0A0R2NQF3_9LACO</name>
<organism evidence="8 9">
    <name type="scientific">Pediococcus argentinicus</name>
    <dbReference type="NCBI Taxonomy" id="480391"/>
    <lineage>
        <taxon>Bacteria</taxon>
        <taxon>Bacillati</taxon>
        <taxon>Bacillota</taxon>
        <taxon>Bacilli</taxon>
        <taxon>Lactobacillales</taxon>
        <taxon>Lactobacillaceae</taxon>
        <taxon>Pediococcus</taxon>
    </lineage>
</organism>
<feature type="transmembrane region" description="Helical" evidence="6">
    <location>
        <begin position="21"/>
        <end position="39"/>
    </location>
</feature>
<dbReference type="PATRIC" id="fig|480391.4.peg.40"/>
<evidence type="ECO:0000256" key="2">
    <source>
        <dbReference type="ARBA" id="ARBA00022475"/>
    </source>
</evidence>
<comment type="subcellular location">
    <subcellularLocation>
        <location evidence="1">Cell membrane</location>
        <topology evidence="1">Multi-pass membrane protein</topology>
    </subcellularLocation>
</comment>
<keyword evidence="9" id="KW-1185">Reference proteome</keyword>
<dbReference type="EMBL" id="JQCQ01000001">
    <property type="protein sequence ID" value="KRO26253.1"/>
    <property type="molecule type" value="Genomic_DNA"/>
</dbReference>
<feature type="domain" description="DUF2179" evidence="7">
    <location>
        <begin position="230"/>
        <end position="285"/>
    </location>
</feature>
<keyword evidence="4 6" id="KW-1133">Transmembrane helix</keyword>
<reference evidence="8 9" key="1">
    <citation type="journal article" date="2015" name="Genome Announc.">
        <title>Expanding the biotechnology potential of lactobacilli through comparative genomics of 213 strains and associated genera.</title>
        <authorList>
            <person name="Sun Z."/>
            <person name="Harris H.M."/>
            <person name="McCann A."/>
            <person name="Guo C."/>
            <person name="Argimon S."/>
            <person name="Zhang W."/>
            <person name="Yang X."/>
            <person name="Jeffery I.B."/>
            <person name="Cooney J.C."/>
            <person name="Kagawa T.F."/>
            <person name="Liu W."/>
            <person name="Song Y."/>
            <person name="Salvetti E."/>
            <person name="Wrobel A."/>
            <person name="Rasinkangas P."/>
            <person name="Parkhill J."/>
            <person name="Rea M.C."/>
            <person name="O'Sullivan O."/>
            <person name="Ritari J."/>
            <person name="Douillard F.P."/>
            <person name="Paul Ross R."/>
            <person name="Yang R."/>
            <person name="Briner A.E."/>
            <person name="Felis G.E."/>
            <person name="de Vos W.M."/>
            <person name="Barrangou R."/>
            <person name="Klaenhammer T.R."/>
            <person name="Caufield P.W."/>
            <person name="Cui Y."/>
            <person name="Zhang H."/>
            <person name="O'Toole P.W."/>
        </authorList>
    </citation>
    <scope>NUCLEOTIDE SEQUENCE [LARGE SCALE GENOMIC DNA]</scope>
    <source>
        <strain evidence="8 9">DSM 23026</strain>
    </source>
</reference>
<accession>A0A0R2NQF3</accession>
<dbReference type="InterPro" id="IPR019264">
    <property type="entry name" value="DUF2179"/>
</dbReference>
<evidence type="ECO:0000256" key="5">
    <source>
        <dbReference type="ARBA" id="ARBA00023136"/>
    </source>
</evidence>
<dbReference type="Gene3D" id="3.30.70.120">
    <property type="match status" value="1"/>
</dbReference>
<protein>
    <recommendedName>
        <fullName evidence="7">DUF2179 domain-containing protein</fullName>
    </recommendedName>
</protein>
<dbReference type="InterPro" id="IPR051461">
    <property type="entry name" value="UPF0750_membrane"/>
</dbReference>
<dbReference type="OrthoDB" id="2417289at2"/>
<feature type="transmembrane region" description="Helical" evidence="6">
    <location>
        <begin position="59"/>
        <end position="83"/>
    </location>
</feature>
<evidence type="ECO:0000256" key="1">
    <source>
        <dbReference type="ARBA" id="ARBA00004651"/>
    </source>
</evidence>
<evidence type="ECO:0000313" key="8">
    <source>
        <dbReference type="EMBL" id="KRO26253.1"/>
    </source>
</evidence>
<evidence type="ECO:0000256" key="6">
    <source>
        <dbReference type="SAM" id="Phobius"/>
    </source>
</evidence>
<dbReference type="PIRSF" id="PIRSF006483">
    <property type="entry name" value="Membrane_protein_YitT"/>
    <property type="match status" value="1"/>
</dbReference>
<evidence type="ECO:0000313" key="9">
    <source>
        <dbReference type="Proteomes" id="UP000051249"/>
    </source>
</evidence>
<feature type="transmembrane region" description="Helical" evidence="6">
    <location>
        <begin position="90"/>
        <end position="109"/>
    </location>
</feature>
<evidence type="ECO:0000259" key="7">
    <source>
        <dbReference type="Pfam" id="PF10035"/>
    </source>
</evidence>
<feature type="transmembrane region" description="Helical" evidence="6">
    <location>
        <begin position="157"/>
        <end position="177"/>
    </location>
</feature>
<proteinExistence type="predicted"/>
<comment type="caution">
    <text evidence="8">The sequence shown here is derived from an EMBL/GenBank/DDBJ whole genome shotgun (WGS) entry which is preliminary data.</text>
</comment>
<keyword evidence="2" id="KW-1003">Cell membrane</keyword>
<feature type="transmembrane region" description="Helical" evidence="6">
    <location>
        <begin position="115"/>
        <end position="136"/>
    </location>
</feature>
<dbReference type="PANTHER" id="PTHR33545:SF5">
    <property type="entry name" value="UPF0750 MEMBRANE PROTEIN YITT"/>
    <property type="match status" value="1"/>
</dbReference>
<dbReference type="Proteomes" id="UP000051249">
    <property type="component" value="Unassembled WGS sequence"/>
</dbReference>
<dbReference type="Pfam" id="PF10035">
    <property type="entry name" value="DUF2179"/>
    <property type="match status" value="1"/>
</dbReference>
<dbReference type="RefSeq" id="WP_057797508.1">
    <property type="nucleotide sequence ID" value="NZ_BJZZ01000001.1"/>
</dbReference>
<dbReference type="InterPro" id="IPR003740">
    <property type="entry name" value="YitT"/>
</dbReference>